<dbReference type="EC" id="6.2.1.1" evidence="2"/>
<dbReference type="GO" id="GO:0003987">
    <property type="term" value="F:acetate-CoA ligase activity"/>
    <property type="evidence" value="ECO:0007669"/>
    <property type="project" value="UniProtKB-EC"/>
</dbReference>
<keyword evidence="6" id="KW-0812">Transmembrane</keyword>
<feature type="transmembrane region" description="Helical" evidence="6">
    <location>
        <begin position="141"/>
        <end position="163"/>
    </location>
</feature>
<dbReference type="GO" id="GO:0005759">
    <property type="term" value="C:mitochondrial matrix"/>
    <property type="evidence" value="ECO:0007669"/>
    <property type="project" value="TreeGrafter"/>
</dbReference>
<organism evidence="11">
    <name type="scientific">Echinostoma caproni</name>
    <dbReference type="NCBI Taxonomy" id="27848"/>
    <lineage>
        <taxon>Eukaryota</taxon>
        <taxon>Metazoa</taxon>
        <taxon>Spiralia</taxon>
        <taxon>Lophotrochozoa</taxon>
        <taxon>Platyhelminthes</taxon>
        <taxon>Trematoda</taxon>
        <taxon>Digenea</taxon>
        <taxon>Plagiorchiida</taxon>
        <taxon>Echinostomata</taxon>
        <taxon>Echinostomatoidea</taxon>
        <taxon>Echinostomatidae</taxon>
        <taxon>Echinostoma</taxon>
    </lineage>
</organism>
<dbReference type="SUPFAM" id="SSF56801">
    <property type="entry name" value="Acetyl-CoA synthetase-like"/>
    <property type="match status" value="1"/>
</dbReference>
<dbReference type="EMBL" id="UZAN01055598">
    <property type="protein sequence ID" value="VDP90920.1"/>
    <property type="molecule type" value="Genomic_DNA"/>
</dbReference>
<evidence type="ECO:0000313" key="9">
    <source>
        <dbReference type="EMBL" id="VDP90920.1"/>
    </source>
</evidence>
<dbReference type="GO" id="GO:0050218">
    <property type="term" value="F:propionate-CoA ligase activity"/>
    <property type="evidence" value="ECO:0007669"/>
    <property type="project" value="TreeGrafter"/>
</dbReference>
<evidence type="ECO:0000313" key="10">
    <source>
        <dbReference type="Proteomes" id="UP000272942"/>
    </source>
</evidence>
<evidence type="ECO:0000313" key="11">
    <source>
        <dbReference type="WBParaSite" id="ECPE_0001368801-mRNA-1"/>
    </source>
</evidence>
<dbReference type="AlphaFoldDB" id="A0A183B363"/>
<evidence type="ECO:0000256" key="5">
    <source>
        <dbReference type="ARBA" id="ARBA00047935"/>
    </source>
</evidence>
<dbReference type="Pfam" id="PF16177">
    <property type="entry name" value="ACAS_N"/>
    <property type="match status" value="1"/>
</dbReference>
<dbReference type="Pfam" id="PF00501">
    <property type="entry name" value="AMP-binding"/>
    <property type="match status" value="1"/>
</dbReference>
<dbReference type="InterPro" id="IPR000873">
    <property type="entry name" value="AMP-dep_synth/lig_dom"/>
</dbReference>
<evidence type="ECO:0000259" key="8">
    <source>
        <dbReference type="Pfam" id="PF16177"/>
    </source>
</evidence>
<sequence length="323" mass="36888">MLSRTYGVSKLHRITRYYQLARLSTTVEDTYKSAYQQSVNNPQEFWAKQAEDLSWLKKWNNVCAEPNSPFPRWFEGGKINLCYNCLDRHVEDGFGQQIAAIQESPVTGTRSQYTYEVLLDQVTHLAGYLARDCGIKKGDRVLIYMPMIVECMIAMLAAVRIGALHTVVFGGFSPDQLALRIKNARPRVIVTASYGVEPKRRVAYKAAVDEALKKSTCEDVVERCIFFHRPMLPRVGIEDSKFFVDWGQAMSLGRPHDAIPVESTHPSYLIYTSGTTGMLQQAPDFINYIIWGRVCVWRGTLSILKRNDTSFQNRFGRHRTPPY</sequence>
<gene>
    <name evidence="9" type="ORF">ECPE_LOCUS13648</name>
</gene>
<evidence type="ECO:0000259" key="7">
    <source>
        <dbReference type="Pfam" id="PF00501"/>
    </source>
</evidence>
<feature type="domain" description="Acetyl-coenzyme A synthetase N-terminal" evidence="8">
    <location>
        <begin position="31"/>
        <end position="85"/>
    </location>
</feature>
<reference evidence="11" key="1">
    <citation type="submission" date="2016-06" db="UniProtKB">
        <authorList>
            <consortium name="WormBaseParasite"/>
        </authorList>
    </citation>
    <scope>IDENTIFICATION</scope>
</reference>
<feature type="domain" description="AMP-dependent synthetase/ligase" evidence="7">
    <location>
        <begin position="102"/>
        <end position="278"/>
    </location>
</feature>
<comment type="similarity">
    <text evidence="1">Belongs to the ATP-dependent AMP-binding enzyme family.</text>
</comment>
<evidence type="ECO:0000256" key="6">
    <source>
        <dbReference type="SAM" id="Phobius"/>
    </source>
</evidence>
<keyword evidence="10" id="KW-1185">Reference proteome</keyword>
<dbReference type="Gene3D" id="3.40.50.12780">
    <property type="entry name" value="N-terminal domain of ligase-like"/>
    <property type="match status" value="1"/>
</dbReference>
<dbReference type="PANTHER" id="PTHR43347:SF3">
    <property type="entry name" value="ACYL-COA SYNTHETASE SHORT-CHAIN FAMILY MEMBER 3, MITOCHONDRIAL"/>
    <property type="match status" value="1"/>
</dbReference>
<dbReference type="OrthoDB" id="10253869at2759"/>
<dbReference type="InterPro" id="IPR042099">
    <property type="entry name" value="ANL_N_sf"/>
</dbReference>
<name>A0A183B363_9TREM</name>
<protein>
    <recommendedName>
        <fullName evidence="3">Acyl-CoA synthetase short-chain family member 3, mitochondrial</fullName>
        <ecNumber evidence="2">6.2.1.1</ecNumber>
    </recommendedName>
    <alternativeName>
        <fullName evidence="4">Acetate--CoA ligase 3</fullName>
    </alternativeName>
</protein>
<keyword evidence="6" id="KW-0472">Membrane</keyword>
<dbReference type="Proteomes" id="UP000272942">
    <property type="component" value="Unassembled WGS sequence"/>
</dbReference>
<dbReference type="InterPro" id="IPR032387">
    <property type="entry name" value="ACAS_N"/>
</dbReference>
<reference evidence="9 10" key="2">
    <citation type="submission" date="2018-11" db="EMBL/GenBank/DDBJ databases">
        <authorList>
            <consortium name="Pathogen Informatics"/>
        </authorList>
    </citation>
    <scope>NUCLEOTIDE SEQUENCE [LARGE SCALE GENOMIC DNA]</scope>
    <source>
        <strain evidence="9 10">Egypt</strain>
    </source>
</reference>
<dbReference type="PANTHER" id="PTHR43347">
    <property type="entry name" value="ACYL-COA SYNTHETASE"/>
    <property type="match status" value="1"/>
</dbReference>
<evidence type="ECO:0000256" key="3">
    <source>
        <dbReference type="ARBA" id="ARBA00040004"/>
    </source>
</evidence>
<accession>A0A183B363</accession>
<evidence type="ECO:0000256" key="4">
    <source>
        <dbReference type="ARBA" id="ARBA00042755"/>
    </source>
</evidence>
<evidence type="ECO:0000256" key="2">
    <source>
        <dbReference type="ARBA" id="ARBA00013275"/>
    </source>
</evidence>
<evidence type="ECO:0000256" key="1">
    <source>
        <dbReference type="ARBA" id="ARBA00006432"/>
    </source>
</evidence>
<proteinExistence type="inferred from homology"/>
<comment type="catalytic activity">
    <reaction evidence="5">
        <text>butanoate + ATP + CoA = butanoyl-CoA + AMP + diphosphate</text>
        <dbReference type="Rhea" id="RHEA:46172"/>
        <dbReference type="ChEBI" id="CHEBI:17968"/>
        <dbReference type="ChEBI" id="CHEBI:30616"/>
        <dbReference type="ChEBI" id="CHEBI:33019"/>
        <dbReference type="ChEBI" id="CHEBI:57287"/>
        <dbReference type="ChEBI" id="CHEBI:57371"/>
        <dbReference type="ChEBI" id="CHEBI:456215"/>
    </reaction>
    <physiologicalReaction direction="left-to-right" evidence="5">
        <dbReference type="Rhea" id="RHEA:46173"/>
    </physiologicalReaction>
</comment>
<dbReference type="WBParaSite" id="ECPE_0001368801-mRNA-1">
    <property type="protein sequence ID" value="ECPE_0001368801-mRNA-1"/>
    <property type="gene ID" value="ECPE_0001368801"/>
</dbReference>
<keyword evidence="6" id="KW-1133">Transmembrane helix</keyword>